<evidence type="ECO:0000256" key="5">
    <source>
        <dbReference type="ARBA" id="ARBA00013189"/>
    </source>
</evidence>
<gene>
    <name evidence="13" type="ORF">E4O86_04850</name>
</gene>
<feature type="domain" description="NAD-dependent epimerase/dehydratase" evidence="12">
    <location>
        <begin position="3"/>
        <end position="226"/>
    </location>
</feature>
<dbReference type="EC" id="5.1.3.2" evidence="5"/>
<evidence type="ECO:0000256" key="10">
    <source>
        <dbReference type="ARBA" id="ARBA00031367"/>
    </source>
</evidence>
<dbReference type="PANTHER" id="PTHR43725">
    <property type="entry name" value="UDP-GLUCOSE 4-EPIMERASE"/>
    <property type="match status" value="1"/>
</dbReference>
<dbReference type="RefSeq" id="WP_161139389.1">
    <property type="nucleotide sequence ID" value="NZ_SPKJ01000009.1"/>
</dbReference>
<dbReference type="InterPro" id="IPR036291">
    <property type="entry name" value="NAD(P)-bd_dom_sf"/>
</dbReference>
<keyword evidence="14" id="KW-1185">Reference proteome</keyword>
<dbReference type="PANTHER" id="PTHR43725:SF47">
    <property type="entry name" value="UDP-GLUCOSE 4-EPIMERASE"/>
    <property type="match status" value="1"/>
</dbReference>
<evidence type="ECO:0000256" key="11">
    <source>
        <dbReference type="ARBA" id="ARBA00033067"/>
    </source>
</evidence>
<keyword evidence="8" id="KW-0299">Galactose metabolism</keyword>
<sequence>MKVLLIGGTRFIGAHVARRLHDAGAEIAAFHRGSSANRILPDIEHVLDPKAEYPVTDFPERLRRDWDVVVHMVAMGKADAEAAVRAFRGRTGRLVLISSCDVYRAYGRLTKAEPGPPDPLPLTEDDPLRSALYPYRGMEAQLGAFAHDYEKILAEQTVQGAAGLDWTVLRLPKVYGAEDNGDLSTVYGFAAAPEWRWTHGHVENVAAAIVTAATHLAARNEIFNVGEESTPTMRERLSWLPARDSELPDPPPFDFRQSLVIDTSKIRSRLGYTDVIDEKAAMLALATSRLRPRR</sequence>
<comment type="catalytic activity">
    <reaction evidence="1">
        <text>UDP-alpha-D-glucose = UDP-alpha-D-galactose</text>
        <dbReference type="Rhea" id="RHEA:22168"/>
        <dbReference type="ChEBI" id="CHEBI:58885"/>
        <dbReference type="ChEBI" id="CHEBI:66914"/>
        <dbReference type="EC" id="5.1.3.2"/>
    </reaction>
</comment>
<evidence type="ECO:0000256" key="9">
    <source>
        <dbReference type="ARBA" id="ARBA00023235"/>
    </source>
</evidence>
<evidence type="ECO:0000256" key="4">
    <source>
        <dbReference type="ARBA" id="ARBA00007637"/>
    </source>
</evidence>
<dbReference type="GO" id="GO:0003978">
    <property type="term" value="F:UDP-glucose 4-epimerase activity"/>
    <property type="evidence" value="ECO:0007669"/>
    <property type="project" value="UniProtKB-EC"/>
</dbReference>
<reference evidence="13" key="1">
    <citation type="submission" date="2019-03" db="EMBL/GenBank/DDBJ databases">
        <title>Afifella sp. nov., isolated from activated sludge.</title>
        <authorList>
            <person name="Li Q."/>
            <person name="Liu Y."/>
        </authorList>
    </citation>
    <scope>NUCLEOTIDE SEQUENCE</scope>
    <source>
        <strain evidence="13">L72</strain>
    </source>
</reference>
<keyword evidence="9" id="KW-0413">Isomerase</keyword>
<name>A0A964T339_9HYPH</name>
<dbReference type="Pfam" id="PF01370">
    <property type="entry name" value="Epimerase"/>
    <property type="match status" value="1"/>
</dbReference>
<evidence type="ECO:0000256" key="1">
    <source>
        <dbReference type="ARBA" id="ARBA00000083"/>
    </source>
</evidence>
<evidence type="ECO:0000256" key="7">
    <source>
        <dbReference type="ARBA" id="ARBA00023027"/>
    </source>
</evidence>
<evidence type="ECO:0000313" key="13">
    <source>
        <dbReference type="EMBL" id="MYZ47039.1"/>
    </source>
</evidence>
<dbReference type="AlphaFoldDB" id="A0A964T339"/>
<evidence type="ECO:0000256" key="6">
    <source>
        <dbReference type="ARBA" id="ARBA00018569"/>
    </source>
</evidence>
<comment type="caution">
    <text evidence="13">The sequence shown here is derived from an EMBL/GenBank/DDBJ whole genome shotgun (WGS) entry which is preliminary data.</text>
</comment>
<dbReference type="GO" id="GO:0006012">
    <property type="term" value="P:galactose metabolic process"/>
    <property type="evidence" value="ECO:0007669"/>
    <property type="project" value="UniProtKB-KW"/>
</dbReference>
<comment type="similarity">
    <text evidence="4">Belongs to the NAD(P)-dependent epimerase/dehydratase family.</text>
</comment>
<organism evidence="13 14">
    <name type="scientific">Propylenella binzhouense</name>
    <dbReference type="NCBI Taxonomy" id="2555902"/>
    <lineage>
        <taxon>Bacteria</taxon>
        <taxon>Pseudomonadati</taxon>
        <taxon>Pseudomonadota</taxon>
        <taxon>Alphaproteobacteria</taxon>
        <taxon>Hyphomicrobiales</taxon>
        <taxon>Propylenellaceae</taxon>
        <taxon>Propylenella</taxon>
    </lineage>
</organism>
<keyword evidence="7" id="KW-0520">NAD</keyword>
<proteinExistence type="inferred from homology"/>
<comment type="cofactor">
    <cofactor evidence="2">
        <name>NAD(+)</name>
        <dbReference type="ChEBI" id="CHEBI:57540"/>
    </cofactor>
</comment>
<dbReference type="Gene3D" id="3.40.50.720">
    <property type="entry name" value="NAD(P)-binding Rossmann-like Domain"/>
    <property type="match status" value="1"/>
</dbReference>
<dbReference type="GO" id="GO:0005829">
    <property type="term" value="C:cytosol"/>
    <property type="evidence" value="ECO:0007669"/>
    <property type="project" value="TreeGrafter"/>
</dbReference>
<dbReference type="Proteomes" id="UP000773614">
    <property type="component" value="Unassembled WGS sequence"/>
</dbReference>
<accession>A0A964T339</accession>
<dbReference type="SUPFAM" id="SSF51735">
    <property type="entry name" value="NAD(P)-binding Rossmann-fold domains"/>
    <property type="match status" value="1"/>
</dbReference>
<keyword evidence="8" id="KW-0119">Carbohydrate metabolism</keyword>
<evidence type="ECO:0000256" key="3">
    <source>
        <dbReference type="ARBA" id="ARBA00004947"/>
    </source>
</evidence>
<dbReference type="EMBL" id="SPKJ01000009">
    <property type="protein sequence ID" value="MYZ47039.1"/>
    <property type="molecule type" value="Genomic_DNA"/>
</dbReference>
<evidence type="ECO:0000256" key="2">
    <source>
        <dbReference type="ARBA" id="ARBA00001911"/>
    </source>
</evidence>
<evidence type="ECO:0000256" key="8">
    <source>
        <dbReference type="ARBA" id="ARBA00023144"/>
    </source>
</evidence>
<dbReference type="OrthoDB" id="9814124at2"/>
<protein>
    <recommendedName>
        <fullName evidence="6">UDP-glucose 4-epimerase</fullName>
        <ecNumber evidence="5">5.1.3.2</ecNumber>
    </recommendedName>
    <alternativeName>
        <fullName evidence="11">Galactowaldenase</fullName>
    </alternativeName>
    <alternativeName>
        <fullName evidence="10">UDP-galactose 4-epimerase</fullName>
    </alternativeName>
</protein>
<comment type="pathway">
    <text evidence="3">Carbohydrate metabolism; galactose metabolism.</text>
</comment>
<dbReference type="InterPro" id="IPR001509">
    <property type="entry name" value="Epimerase_deHydtase"/>
</dbReference>
<evidence type="ECO:0000259" key="12">
    <source>
        <dbReference type="Pfam" id="PF01370"/>
    </source>
</evidence>
<evidence type="ECO:0000313" key="14">
    <source>
        <dbReference type="Proteomes" id="UP000773614"/>
    </source>
</evidence>